<dbReference type="Pfam" id="PF14769">
    <property type="entry name" value="CLAMP"/>
    <property type="match status" value="1"/>
</dbReference>
<feature type="coiled-coil region" evidence="1">
    <location>
        <begin position="244"/>
        <end position="271"/>
    </location>
</feature>
<gene>
    <name evidence="2" type="ORF">TCIL3000_10_4580</name>
</gene>
<dbReference type="AlphaFoldDB" id="G0UWC9"/>
<evidence type="ECO:0000256" key="1">
    <source>
        <dbReference type="SAM" id="Coils"/>
    </source>
</evidence>
<keyword evidence="1" id="KW-0175">Coiled coil</keyword>
<dbReference type="PANTHER" id="PTHR28457:SF1">
    <property type="entry name" value="CILIA- AND FLAGELLA-ASSOCIATED PROTEIN 119"/>
    <property type="match status" value="1"/>
</dbReference>
<accession>G0UWC9</accession>
<sequence>MAQSLVWRYLNPEDTYRCVNAVNVAAIRHVLLEIDETAGGAFINLSRYNKGQQMILLDMFAHLILFTKTCSMSLEKVSTIVGIMLQLHETSMTNHYTRAQSYHRLRELMLVHSVPRPPFSCGIFTVADVQNIDEYLLHSYFRHYKMYFYTFVPQRLVNIYSMNVGCEHSVPPLGLPALSSATPRAEWIAKVEEDHQRMEDKQMEIEDALSAAYEEEWQKHRFLNDSYYSEGLKKQLQSIKDSVLGKTCDQLDAVEQRLTEIEKKVEAFHQRQETKSGRQRK</sequence>
<dbReference type="VEuPathDB" id="TriTrypDB:TcIL3000_10_4580"/>
<dbReference type="EMBL" id="HE575323">
    <property type="protein sequence ID" value="CCC93695.1"/>
    <property type="molecule type" value="Genomic_DNA"/>
</dbReference>
<name>G0UWC9_TRYCI</name>
<dbReference type="PANTHER" id="PTHR28457">
    <property type="entry name" value="COILED-COIL DOMAIN-CONTAINING PROTEIN 189"/>
    <property type="match status" value="1"/>
</dbReference>
<dbReference type="InterPro" id="IPR032727">
    <property type="entry name" value="CLAMP"/>
</dbReference>
<reference evidence="2" key="1">
    <citation type="journal article" date="2012" name="Proc. Natl. Acad. Sci. U.S.A.">
        <title>Antigenic diversity is generated by distinct evolutionary mechanisms in African trypanosome species.</title>
        <authorList>
            <person name="Jackson A.P."/>
            <person name="Berry A."/>
            <person name="Aslett M."/>
            <person name="Allison H.C."/>
            <person name="Burton P."/>
            <person name="Vavrova-Anderson J."/>
            <person name="Brown R."/>
            <person name="Browne H."/>
            <person name="Corton N."/>
            <person name="Hauser H."/>
            <person name="Gamble J."/>
            <person name="Gilderthorp R."/>
            <person name="Marcello L."/>
            <person name="McQuillan J."/>
            <person name="Otto T.D."/>
            <person name="Quail M.A."/>
            <person name="Sanders M.J."/>
            <person name="van Tonder A."/>
            <person name="Ginger M.L."/>
            <person name="Field M.C."/>
            <person name="Barry J.D."/>
            <person name="Hertz-Fowler C."/>
            <person name="Berriman M."/>
        </authorList>
    </citation>
    <scope>NUCLEOTIDE SEQUENCE</scope>
    <source>
        <strain evidence="2">IL3000</strain>
    </source>
</reference>
<organism evidence="2">
    <name type="scientific">Trypanosoma congolense (strain IL3000)</name>
    <dbReference type="NCBI Taxonomy" id="1068625"/>
    <lineage>
        <taxon>Eukaryota</taxon>
        <taxon>Discoba</taxon>
        <taxon>Euglenozoa</taxon>
        <taxon>Kinetoplastea</taxon>
        <taxon>Metakinetoplastina</taxon>
        <taxon>Trypanosomatida</taxon>
        <taxon>Trypanosomatidae</taxon>
        <taxon>Trypanosoma</taxon>
        <taxon>Nannomonas</taxon>
    </lineage>
</organism>
<evidence type="ECO:0000313" key="2">
    <source>
        <dbReference type="EMBL" id="CCC93695.1"/>
    </source>
</evidence>
<proteinExistence type="predicted"/>
<protein>
    <submittedName>
        <fullName evidence="2">Uncharacterized protein</fullName>
    </submittedName>
</protein>